<accession>A0A7M3SUB2</accession>
<sequence length="181" mass="19409">MTAPAADRRSIRPLLIVGVAVLCVAVLIGAVVREGYARSHGTEVTLSMRGVDPRDVVRGHYVRIHLVEDLPGGQVCAHGEGKWISLQPKGSRWVPVGRYRSREQAQRDGGVAVRGTLGCTDTTVSMDIGVDRIYVNQSDATTIERAVIAGHDAGAIVSIGTDGRARLVGVDVDGRRYDLGW</sequence>
<gene>
    <name evidence="2" type="ORF">nbrc107697_02750</name>
</gene>
<dbReference type="AlphaFoldDB" id="A0A7M3SUB2"/>
<dbReference type="Pfam" id="PF14345">
    <property type="entry name" value="GDYXXLXY"/>
    <property type="match status" value="1"/>
</dbReference>
<dbReference type="Proteomes" id="UP000444980">
    <property type="component" value="Unassembled WGS sequence"/>
</dbReference>
<dbReference type="InterPro" id="IPR025833">
    <property type="entry name" value="GDYXXLXY"/>
</dbReference>
<feature type="transmembrane region" description="Helical" evidence="1">
    <location>
        <begin position="12"/>
        <end position="32"/>
    </location>
</feature>
<protein>
    <submittedName>
        <fullName evidence="2">Uncharacterized protein</fullName>
    </submittedName>
</protein>
<evidence type="ECO:0000313" key="2">
    <source>
        <dbReference type="EMBL" id="GED96236.1"/>
    </source>
</evidence>
<organism evidence="2 3">
    <name type="scientific">Gordonia crocea</name>
    <dbReference type="NCBI Taxonomy" id="589162"/>
    <lineage>
        <taxon>Bacteria</taxon>
        <taxon>Bacillati</taxon>
        <taxon>Actinomycetota</taxon>
        <taxon>Actinomycetes</taxon>
        <taxon>Mycobacteriales</taxon>
        <taxon>Gordoniaceae</taxon>
        <taxon>Gordonia</taxon>
    </lineage>
</organism>
<evidence type="ECO:0000256" key="1">
    <source>
        <dbReference type="SAM" id="Phobius"/>
    </source>
</evidence>
<name>A0A7M3SUB2_9ACTN</name>
<reference evidence="3" key="1">
    <citation type="submission" date="2019-06" db="EMBL/GenBank/DDBJ databases">
        <title>Gordonia isolated from sludge of a wastewater treatment plant.</title>
        <authorList>
            <person name="Tamura T."/>
            <person name="Aoyama K."/>
            <person name="Kang Y."/>
            <person name="Saito S."/>
            <person name="Akiyama N."/>
            <person name="Yazawa K."/>
            <person name="Gonoi T."/>
            <person name="Mikami Y."/>
        </authorList>
    </citation>
    <scope>NUCLEOTIDE SEQUENCE [LARGE SCALE GENOMIC DNA]</scope>
    <source>
        <strain evidence="3">NBRC 107697</strain>
    </source>
</reference>
<evidence type="ECO:0000313" key="3">
    <source>
        <dbReference type="Proteomes" id="UP000444980"/>
    </source>
</evidence>
<keyword evidence="1" id="KW-0472">Membrane</keyword>
<keyword evidence="3" id="KW-1185">Reference proteome</keyword>
<dbReference type="RefSeq" id="WP_161925736.1">
    <property type="nucleotide sequence ID" value="NZ_BJOU01000001.1"/>
</dbReference>
<keyword evidence="1" id="KW-1133">Transmembrane helix</keyword>
<proteinExistence type="predicted"/>
<keyword evidence="1" id="KW-0812">Transmembrane</keyword>
<dbReference type="EMBL" id="BJOU01000001">
    <property type="protein sequence ID" value="GED96236.1"/>
    <property type="molecule type" value="Genomic_DNA"/>
</dbReference>
<comment type="caution">
    <text evidence="2">The sequence shown here is derived from an EMBL/GenBank/DDBJ whole genome shotgun (WGS) entry which is preliminary data.</text>
</comment>
<dbReference type="OrthoDB" id="4868247at2"/>